<dbReference type="GO" id="GO:0005975">
    <property type="term" value="P:carbohydrate metabolic process"/>
    <property type="evidence" value="ECO:0007669"/>
    <property type="project" value="InterPro"/>
</dbReference>
<dbReference type="InterPro" id="IPR050226">
    <property type="entry name" value="NagZ_Beta-hexosaminidase"/>
</dbReference>
<dbReference type="GO" id="GO:0009254">
    <property type="term" value="P:peptidoglycan turnover"/>
    <property type="evidence" value="ECO:0007669"/>
    <property type="project" value="TreeGrafter"/>
</dbReference>
<dbReference type="PANTHER" id="PTHR30480">
    <property type="entry name" value="BETA-HEXOSAMINIDASE-RELATED"/>
    <property type="match status" value="1"/>
</dbReference>
<dbReference type="GO" id="GO:0004563">
    <property type="term" value="F:beta-N-acetylhexosaminidase activity"/>
    <property type="evidence" value="ECO:0007669"/>
    <property type="project" value="UniProtKB-EC"/>
</dbReference>
<feature type="region of interest" description="Disordered" evidence="6">
    <location>
        <begin position="20"/>
        <end position="54"/>
    </location>
</feature>
<dbReference type="SUPFAM" id="SSF51445">
    <property type="entry name" value="(Trans)glycosidases"/>
    <property type="match status" value="1"/>
</dbReference>
<dbReference type="PANTHER" id="PTHR30480:SF13">
    <property type="entry name" value="BETA-HEXOSAMINIDASE"/>
    <property type="match status" value="1"/>
</dbReference>
<evidence type="ECO:0000256" key="2">
    <source>
        <dbReference type="ARBA" id="ARBA00005336"/>
    </source>
</evidence>
<comment type="catalytic activity">
    <reaction evidence="1">
        <text>Hydrolysis of terminal non-reducing N-acetyl-D-hexosamine residues in N-acetyl-beta-D-hexosaminides.</text>
        <dbReference type="EC" id="3.2.1.52"/>
    </reaction>
</comment>
<dbReference type="EMBL" id="VLTK01000009">
    <property type="protein sequence ID" value="TSI14183.1"/>
    <property type="molecule type" value="Genomic_DNA"/>
</dbReference>
<dbReference type="RefSeq" id="WP_143923493.1">
    <property type="nucleotide sequence ID" value="NZ_VLTK01000009.1"/>
</dbReference>
<gene>
    <name evidence="8" type="ORF">FO013_15700</name>
</gene>
<evidence type="ECO:0000256" key="3">
    <source>
        <dbReference type="ARBA" id="ARBA00012663"/>
    </source>
</evidence>
<accession>A0A556C9Q8</accession>
<reference evidence="8 9" key="1">
    <citation type="submission" date="2019-07" db="EMBL/GenBank/DDBJ databases">
        <title>Draft genome sequence of Brevibacterium aurantiacum XU54 isolated from Xinjiang China.</title>
        <authorList>
            <person name="Xu X."/>
        </authorList>
    </citation>
    <scope>NUCLEOTIDE SEQUENCE [LARGE SCALE GENOMIC DNA]</scope>
    <source>
        <strain evidence="8 9">XU54</strain>
    </source>
</reference>
<evidence type="ECO:0000256" key="6">
    <source>
        <dbReference type="SAM" id="MobiDB-lite"/>
    </source>
</evidence>
<evidence type="ECO:0000256" key="4">
    <source>
        <dbReference type="ARBA" id="ARBA00022801"/>
    </source>
</evidence>
<dbReference type="InterPro" id="IPR001764">
    <property type="entry name" value="Glyco_hydro_3_N"/>
</dbReference>
<dbReference type="PROSITE" id="PS51257">
    <property type="entry name" value="PROKAR_LIPOPROTEIN"/>
    <property type="match status" value="1"/>
</dbReference>
<keyword evidence="4 8" id="KW-0378">Hydrolase</keyword>
<feature type="region of interest" description="Disordered" evidence="6">
    <location>
        <begin position="394"/>
        <end position="422"/>
    </location>
</feature>
<evidence type="ECO:0000259" key="7">
    <source>
        <dbReference type="Pfam" id="PF00933"/>
    </source>
</evidence>
<comment type="caution">
    <text evidence="8">The sequence shown here is derived from an EMBL/GenBank/DDBJ whole genome shotgun (WGS) entry which is preliminary data.</text>
</comment>
<protein>
    <recommendedName>
        <fullName evidence="3">beta-N-acetylhexosaminidase</fullName>
        <ecNumber evidence="3">3.2.1.52</ecNumber>
    </recommendedName>
</protein>
<dbReference type="AlphaFoldDB" id="A0A556C9Q8"/>
<proteinExistence type="inferred from homology"/>
<keyword evidence="5" id="KW-0326">Glycosidase</keyword>
<dbReference type="OrthoDB" id="9805821at2"/>
<feature type="domain" description="Glycoside hydrolase family 3 N-terminal" evidence="7">
    <location>
        <begin position="88"/>
        <end position="386"/>
    </location>
</feature>
<keyword evidence="9" id="KW-1185">Reference proteome</keyword>
<evidence type="ECO:0000256" key="5">
    <source>
        <dbReference type="ARBA" id="ARBA00023295"/>
    </source>
</evidence>
<name>A0A556C9Q8_BREAU</name>
<dbReference type="InterPro" id="IPR017853">
    <property type="entry name" value="GH"/>
</dbReference>
<organism evidence="8 9">
    <name type="scientific">Brevibacterium aurantiacum</name>
    <dbReference type="NCBI Taxonomy" id="273384"/>
    <lineage>
        <taxon>Bacteria</taxon>
        <taxon>Bacillati</taxon>
        <taxon>Actinomycetota</taxon>
        <taxon>Actinomycetes</taxon>
        <taxon>Micrococcales</taxon>
        <taxon>Brevibacteriaceae</taxon>
        <taxon>Brevibacterium</taxon>
    </lineage>
</organism>
<dbReference type="Gene3D" id="3.20.20.300">
    <property type="entry name" value="Glycoside hydrolase, family 3, N-terminal domain"/>
    <property type="match status" value="1"/>
</dbReference>
<comment type="similarity">
    <text evidence="2">Belongs to the glycosyl hydrolase 3 family.</text>
</comment>
<dbReference type="Proteomes" id="UP000316406">
    <property type="component" value="Unassembled WGS sequence"/>
</dbReference>
<dbReference type="InterPro" id="IPR036962">
    <property type="entry name" value="Glyco_hydro_3_N_sf"/>
</dbReference>
<evidence type="ECO:0000256" key="1">
    <source>
        <dbReference type="ARBA" id="ARBA00001231"/>
    </source>
</evidence>
<dbReference type="EC" id="3.2.1.52" evidence="3"/>
<dbReference type="Pfam" id="PF00933">
    <property type="entry name" value="Glyco_hydro_3"/>
    <property type="match status" value="1"/>
</dbReference>
<sequence length="550" mass="56419">MRPRLGIIAATAVLALIGCSGGTPGPQSEKTGEAGAPQSAQKAEPEKAAEPADIDSDDFADEAKEIVESFSDDELAGSLIIGTWSGTDTQTGVNLLKNNNLGGVIVMADNLPENPTPDQVKSVTEAVNASRSKGQPVSIGVDQEGGPVSRLGTGALPFPPLMALSATQDPELTQTATKVQGQNLTDLGFTIDFAPDADVTTGEKDVAINVRSAGDDHKAAAEVVAQAATGYHLGGVASSAKHFPGHGRLHVDSHESLPVSKKSIKELEDTDLLPFKSAVKAGIPMVMMGHIGLPDAKTTPATLNEKAYQSLRDMLDFDGVIITDALNMKAVDQSQSGKETVKALSAGADLALMPPDSAAAQKAVAKAMKDGELKKSDLQKKAQRVVAMQLATAETQKAMTDDSGGGDSGSGSDSGPAGSEDPQKVLTDVAEKSLTVLKGECAFEGTDSISIVGGSEKEKSELTKAAKDAGLTVDSGGTSVSLSPDASAEVAVGTAAPWTMRNTSAQSAVTAYDSNPNALKAVAKWLKGDLRASGKLPVDYDGSDKAPDCS</sequence>
<evidence type="ECO:0000313" key="8">
    <source>
        <dbReference type="EMBL" id="TSI14183.1"/>
    </source>
</evidence>
<evidence type="ECO:0000313" key="9">
    <source>
        <dbReference type="Proteomes" id="UP000316406"/>
    </source>
</evidence>